<dbReference type="PROSITE" id="PS51440">
    <property type="entry name" value="TIM_2"/>
    <property type="match status" value="1"/>
</dbReference>
<dbReference type="UniPathway" id="UPA00109">
    <property type="reaction ID" value="UER00189"/>
</dbReference>
<evidence type="ECO:0000313" key="4">
    <source>
        <dbReference type="EMBL" id="OGG71415.1"/>
    </source>
</evidence>
<dbReference type="GO" id="GO:0046166">
    <property type="term" value="P:glyceraldehyde-3-phosphate biosynthetic process"/>
    <property type="evidence" value="ECO:0007669"/>
    <property type="project" value="TreeGrafter"/>
</dbReference>
<dbReference type="Proteomes" id="UP000179115">
    <property type="component" value="Unassembled WGS sequence"/>
</dbReference>
<dbReference type="GO" id="GO:0004807">
    <property type="term" value="F:triose-phosphate isomerase activity"/>
    <property type="evidence" value="ECO:0007669"/>
    <property type="project" value="UniProtKB-UniRule"/>
</dbReference>
<keyword evidence="2 3" id="KW-0413">Isomerase</keyword>
<comment type="subcellular location">
    <subcellularLocation>
        <location evidence="3">Cytoplasm</location>
    </subcellularLocation>
</comment>
<dbReference type="EC" id="5.3.1.1" evidence="3"/>
<proteinExistence type="inferred from homology"/>
<accession>A0A1F6ECL6</accession>
<comment type="similarity">
    <text evidence="1 3">Belongs to the triosephosphate isomerase family.</text>
</comment>
<dbReference type="AlphaFoldDB" id="A0A1F6ECL6"/>
<organism evidence="4 5">
    <name type="scientific">Candidatus Kaiserbacteria bacterium RIFCSPLOWO2_01_FULL_51_21</name>
    <dbReference type="NCBI Taxonomy" id="1798508"/>
    <lineage>
        <taxon>Bacteria</taxon>
        <taxon>Candidatus Kaiseribacteriota</taxon>
    </lineage>
</organism>
<evidence type="ECO:0000256" key="1">
    <source>
        <dbReference type="ARBA" id="ARBA00007422"/>
    </source>
</evidence>
<keyword evidence="3" id="KW-0312">Gluconeogenesis</keyword>
<dbReference type="InterPro" id="IPR000652">
    <property type="entry name" value="Triosephosphate_isomerase"/>
</dbReference>
<dbReference type="GO" id="GO:0019563">
    <property type="term" value="P:glycerol catabolic process"/>
    <property type="evidence" value="ECO:0007669"/>
    <property type="project" value="TreeGrafter"/>
</dbReference>
<dbReference type="GO" id="GO:0006096">
    <property type="term" value="P:glycolytic process"/>
    <property type="evidence" value="ECO:0007669"/>
    <property type="project" value="UniProtKB-UniRule"/>
</dbReference>
<keyword evidence="3" id="KW-0963">Cytoplasm</keyword>
<evidence type="ECO:0000256" key="3">
    <source>
        <dbReference type="RuleBase" id="RU363013"/>
    </source>
</evidence>
<comment type="pathway">
    <text evidence="3">Carbohydrate biosynthesis; gluconeogenesis.</text>
</comment>
<dbReference type="GO" id="GO:0005829">
    <property type="term" value="C:cytosol"/>
    <property type="evidence" value="ECO:0007669"/>
    <property type="project" value="TreeGrafter"/>
</dbReference>
<evidence type="ECO:0000313" key="5">
    <source>
        <dbReference type="Proteomes" id="UP000179115"/>
    </source>
</evidence>
<comment type="caution">
    <text evidence="4">The sequence shown here is derived from an EMBL/GenBank/DDBJ whole genome shotgun (WGS) entry which is preliminary data.</text>
</comment>
<gene>
    <name evidence="4" type="ORF">A3A35_01580</name>
</gene>
<protein>
    <recommendedName>
        <fullName evidence="3">Triosephosphate isomerase</fullName>
        <ecNumber evidence="3">5.3.1.1</ecNumber>
    </recommendedName>
</protein>
<keyword evidence="3" id="KW-0324">Glycolysis</keyword>
<dbReference type="InterPro" id="IPR035990">
    <property type="entry name" value="TIM_sf"/>
</dbReference>
<dbReference type="Gene3D" id="3.20.20.70">
    <property type="entry name" value="Aldolase class I"/>
    <property type="match status" value="1"/>
</dbReference>
<dbReference type="UniPathway" id="UPA00138"/>
<dbReference type="EMBL" id="MFLV01000023">
    <property type="protein sequence ID" value="OGG71415.1"/>
    <property type="molecule type" value="Genomic_DNA"/>
</dbReference>
<comment type="catalytic activity">
    <reaction evidence="3">
        <text>D-glyceraldehyde 3-phosphate = dihydroxyacetone phosphate</text>
        <dbReference type="Rhea" id="RHEA:18585"/>
        <dbReference type="ChEBI" id="CHEBI:57642"/>
        <dbReference type="ChEBI" id="CHEBI:59776"/>
        <dbReference type="EC" id="5.3.1.1"/>
    </reaction>
</comment>
<reference evidence="4 5" key="1">
    <citation type="journal article" date="2016" name="Nat. Commun.">
        <title>Thousands of microbial genomes shed light on interconnected biogeochemical processes in an aquifer system.</title>
        <authorList>
            <person name="Anantharaman K."/>
            <person name="Brown C.T."/>
            <person name="Hug L.A."/>
            <person name="Sharon I."/>
            <person name="Castelle C.J."/>
            <person name="Probst A.J."/>
            <person name="Thomas B.C."/>
            <person name="Singh A."/>
            <person name="Wilkins M.J."/>
            <person name="Karaoz U."/>
            <person name="Brodie E.L."/>
            <person name="Williams K.H."/>
            <person name="Hubbard S.S."/>
            <person name="Banfield J.F."/>
        </authorList>
    </citation>
    <scope>NUCLEOTIDE SEQUENCE [LARGE SCALE GENOMIC DNA]</scope>
</reference>
<dbReference type="PANTHER" id="PTHR21139">
    <property type="entry name" value="TRIOSEPHOSPHATE ISOMERASE"/>
    <property type="match status" value="1"/>
</dbReference>
<dbReference type="GO" id="GO:0006094">
    <property type="term" value="P:gluconeogenesis"/>
    <property type="evidence" value="ECO:0007669"/>
    <property type="project" value="UniProtKB-UniPathway"/>
</dbReference>
<dbReference type="STRING" id="1798508.A3A35_01580"/>
<dbReference type="NCBIfam" id="TIGR00419">
    <property type="entry name" value="tim"/>
    <property type="match status" value="1"/>
</dbReference>
<comment type="subunit">
    <text evidence="3">Homodimer.</text>
</comment>
<evidence type="ECO:0000256" key="2">
    <source>
        <dbReference type="ARBA" id="ARBA00023235"/>
    </source>
</evidence>
<dbReference type="SUPFAM" id="SSF51351">
    <property type="entry name" value="Triosephosphate isomerase (TIM)"/>
    <property type="match status" value="1"/>
</dbReference>
<sequence length="252" mass="27371">MARKKIVIANWKSYPATKRDALKLFTAAKKSAARARNVTTVVCPPVIFLPLFTARRKLFLGSQNVSGEGGVAHTGEVSASMLVPFQVAYVIVGHSERRALGEDEAMVAKKIRSALAEGLQPILCIGEAERDTEGAYHEILRQEIRSALVGLSSAEIRRVLIAYEPIWAIGKSAADAMKPEEVHEAVIFIRKTLTEIIDRSIAERVPILYGGSVESDNVASLYTYGDVDGFLVGHASTDAKSFNEILESVSNA</sequence>
<comment type="pathway">
    <text evidence="3">Carbohydrate degradation; glycolysis; D-glyceraldehyde 3-phosphate from glycerone phosphate: step 1/1.</text>
</comment>
<dbReference type="PANTHER" id="PTHR21139:SF42">
    <property type="entry name" value="TRIOSEPHOSPHATE ISOMERASE"/>
    <property type="match status" value="1"/>
</dbReference>
<dbReference type="Pfam" id="PF00121">
    <property type="entry name" value="TIM"/>
    <property type="match status" value="1"/>
</dbReference>
<name>A0A1F6ECL6_9BACT</name>
<dbReference type="InterPro" id="IPR013785">
    <property type="entry name" value="Aldolase_TIM"/>
</dbReference>
<dbReference type="CDD" id="cd00311">
    <property type="entry name" value="TIM"/>
    <property type="match status" value="1"/>
</dbReference>